<dbReference type="RefSeq" id="XP_008076625.1">
    <property type="nucleotide sequence ID" value="XM_008078434.1"/>
</dbReference>
<evidence type="ECO:0000256" key="3">
    <source>
        <dbReference type="ARBA" id="ARBA00022679"/>
    </source>
</evidence>
<keyword evidence="5 10" id="KW-0418">Kinase</keyword>
<dbReference type="EMBL" id="KE145353">
    <property type="protein sequence ID" value="EPE35807.1"/>
    <property type="molecule type" value="Genomic_DNA"/>
</dbReference>
<dbReference type="GO" id="GO:0005524">
    <property type="term" value="F:ATP binding"/>
    <property type="evidence" value="ECO:0007669"/>
    <property type="project" value="UniProtKB-UniRule"/>
</dbReference>
<dbReference type="PROSITE" id="PS50011">
    <property type="entry name" value="PROTEIN_KINASE_DOM"/>
    <property type="match status" value="1"/>
</dbReference>
<dbReference type="eggNOG" id="KOG0590">
    <property type="taxonomic scope" value="Eukaryota"/>
</dbReference>
<sequence>MSTTPAAITPPSAAPSFNDTSYKTHPSTTINQLSNLHIGESSTSSSHTSSPESRPLDLRSPIPEEEEDETSSEAANEPVTPTDNHLPYTFQDRMNGALQPDHDRIHTTDTPTSKPPAAVIPTSAAPSITKQVTAKAAEQPKTPTPKRPGSSSKDSHIKRGLSGFFRRSNSNGANDHHVVPVPMVNAANGSDPVLEMAQRKKSIRRMSANNSPYTTQSNTPPSPGSPVFDGADDRPHVQLSVQEPNKDELRRRNKNRSSTGFGLREKLHLSKQKPISHTQQKAPIQTPSRNRATSFDLESNLPDHSNGNPDGKLPERSVWGMPAETGIGLKSRRLSLSLPDDFTVDVAELYTEFQDQSKMVGKRGKSIGKGATSKVKLMTRKGYSGEVFAVKEFRGKSTAETSDSYELKVKSEFSIAKSVHHPNIVETFRLCTYDGKWNHVMEYCDQGDLFHIVSQKYLSRPDRLSDRLCLFKQMVQGINYLHTHGIAHRDIKLENLLMTKDSKLKITDFGVSEVFAGIHPGLRSAGGLCGKDMGEIRLCPPGMCGSPPYVAPEVLEKSGEYDPRPLDVWGAAVVILCICANGCLWNEAKVGVFPEQPIYEDVVRGWTKWNVKHADDPNATISETDYPHVSFFDQHLNPPALRRIILTMLNPDPSKRASIATIAKNRWLKNIECCQIDSYDDPSVPIDATNVRSCAKSITKVVSHNHLPPHISRGHKFVRLPGSNEMY</sequence>
<dbReference type="SUPFAM" id="SSF56112">
    <property type="entry name" value="Protein kinase-like (PK-like)"/>
    <property type="match status" value="1"/>
</dbReference>
<evidence type="ECO:0000313" key="11">
    <source>
        <dbReference type="Proteomes" id="UP000016922"/>
    </source>
</evidence>
<dbReference type="InterPro" id="IPR008271">
    <property type="entry name" value="Ser/Thr_kinase_AS"/>
</dbReference>
<evidence type="ECO:0000256" key="4">
    <source>
        <dbReference type="ARBA" id="ARBA00022741"/>
    </source>
</evidence>
<dbReference type="InterPro" id="IPR000719">
    <property type="entry name" value="Prot_kinase_dom"/>
</dbReference>
<feature type="compositionally biased region" description="Polar residues" evidence="8">
    <location>
        <begin position="273"/>
        <end position="308"/>
    </location>
</feature>
<dbReference type="KEGG" id="glz:GLAREA_05145"/>
<dbReference type="SMART" id="SM00220">
    <property type="entry name" value="S_TKc"/>
    <property type="match status" value="1"/>
</dbReference>
<keyword evidence="11" id="KW-1185">Reference proteome</keyword>
<dbReference type="Gene3D" id="1.10.510.10">
    <property type="entry name" value="Transferase(Phosphotransferase) domain 1"/>
    <property type="match status" value="1"/>
</dbReference>
<dbReference type="Pfam" id="PF00069">
    <property type="entry name" value="Pkinase"/>
    <property type="match status" value="1"/>
</dbReference>
<evidence type="ECO:0000256" key="7">
    <source>
        <dbReference type="PROSITE-ProRule" id="PRU10141"/>
    </source>
</evidence>
<evidence type="ECO:0000256" key="8">
    <source>
        <dbReference type="SAM" id="MobiDB-lite"/>
    </source>
</evidence>
<dbReference type="GO" id="GO:0004674">
    <property type="term" value="F:protein serine/threonine kinase activity"/>
    <property type="evidence" value="ECO:0007669"/>
    <property type="project" value="UniProtKB-KW"/>
</dbReference>
<name>S3DBK7_GLAL2</name>
<protein>
    <submittedName>
        <fullName evidence="10">Protein kinase-like (PK-like)</fullName>
    </submittedName>
</protein>
<dbReference type="PROSITE" id="PS00107">
    <property type="entry name" value="PROTEIN_KINASE_ATP"/>
    <property type="match status" value="1"/>
</dbReference>
<dbReference type="InterPro" id="IPR011009">
    <property type="entry name" value="Kinase-like_dom_sf"/>
</dbReference>
<dbReference type="HOGENOM" id="CLU_000288_63_33_1"/>
<gene>
    <name evidence="10" type="ORF">GLAREA_05145</name>
</gene>
<dbReference type="OMA" id="FPPEKKY"/>
<accession>S3DBK7</accession>
<dbReference type="GeneID" id="19464199"/>
<evidence type="ECO:0000259" key="9">
    <source>
        <dbReference type="PROSITE" id="PS50011"/>
    </source>
</evidence>
<evidence type="ECO:0000256" key="6">
    <source>
        <dbReference type="ARBA" id="ARBA00022840"/>
    </source>
</evidence>
<feature type="compositionally biased region" description="Low complexity" evidence="8">
    <location>
        <begin position="40"/>
        <end position="53"/>
    </location>
</feature>
<dbReference type="Proteomes" id="UP000016922">
    <property type="component" value="Unassembled WGS sequence"/>
</dbReference>
<reference evidence="10 11" key="1">
    <citation type="journal article" date="2013" name="BMC Genomics">
        <title>Genomics-driven discovery of the pneumocandin biosynthetic gene cluster in the fungus Glarea lozoyensis.</title>
        <authorList>
            <person name="Chen L."/>
            <person name="Yue Q."/>
            <person name="Zhang X."/>
            <person name="Xiang M."/>
            <person name="Wang C."/>
            <person name="Li S."/>
            <person name="Che Y."/>
            <person name="Ortiz-Lopez F.J."/>
            <person name="Bills G.F."/>
            <person name="Liu X."/>
            <person name="An Z."/>
        </authorList>
    </citation>
    <scope>NUCLEOTIDE SEQUENCE [LARGE SCALE GENOMIC DNA]</scope>
    <source>
        <strain evidence="11">ATCC 20868 / MF5171</strain>
    </source>
</reference>
<feature type="region of interest" description="Disordered" evidence="8">
    <location>
        <begin position="1"/>
        <end position="192"/>
    </location>
</feature>
<evidence type="ECO:0000256" key="2">
    <source>
        <dbReference type="ARBA" id="ARBA00022527"/>
    </source>
</evidence>
<dbReference type="OrthoDB" id="4062651at2759"/>
<dbReference type="AlphaFoldDB" id="S3DBK7"/>
<feature type="compositionally biased region" description="Low complexity" evidence="8">
    <location>
        <begin position="1"/>
        <end position="16"/>
    </location>
</feature>
<feature type="binding site" evidence="7">
    <location>
        <position position="391"/>
    </location>
    <ligand>
        <name>ATP</name>
        <dbReference type="ChEBI" id="CHEBI:30616"/>
    </ligand>
</feature>
<evidence type="ECO:0000313" key="10">
    <source>
        <dbReference type="EMBL" id="EPE35807.1"/>
    </source>
</evidence>
<evidence type="ECO:0000256" key="1">
    <source>
        <dbReference type="ARBA" id="ARBA00010791"/>
    </source>
</evidence>
<feature type="domain" description="Protein kinase" evidence="9">
    <location>
        <begin position="361"/>
        <end position="668"/>
    </location>
</feature>
<dbReference type="InterPro" id="IPR017441">
    <property type="entry name" value="Protein_kinase_ATP_BS"/>
</dbReference>
<proteinExistence type="inferred from homology"/>
<keyword evidence="2" id="KW-0723">Serine/threonine-protein kinase</keyword>
<dbReference type="PANTHER" id="PTHR24346">
    <property type="entry name" value="MAP/MICROTUBULE AFFINITY-REGULATING KINASE"/>
    <property type="match status" value="1"/>
</dbReference>
<comment type="similarity">
    <text evidence="1">Belongs to the protein kinase superfamily. CAMK Ser/Thr protein kinase family. NIM1 subfamily.</text>
</comment>
<feature type="compositionally biased region" description="Polar residues" evidence="8">
    <location>
        <begin position="17"/>
        <end position="35"/>
    </location>
</feature>
<dbReference type="GO" id="GO:0035556">
    <property type="term" value="P:intracellular signal transduction"/>
    <property type="evidence" value="ECO:0007669"/>
    <property type="project" value="TreeGrafter"/>
</dbReference>
<keyword evidence="6 7" id="KW-0067">ATP-binding</keyword>
<keyword evidence="3" id="KW-0808">Transferase</keyword>
<feature type="region of interest" description="Disordered" evidence="8">
    <location>
        <begin position="208"/>
        <end position="319"/>
    </location>
</feature>
<dbReference type="GO" id="GO:0005737">
    <property type="term" value="C:cytoplasm"/>
    <property type="evidence" value="ECO:0007669"/>
    <property type="project" value="TreeGrafter"/>
</dbReference>
<dbReference type="PANTHER" id="PTHR24346:SF82">
    <property type="entry name" value="KP78A-RELATED"/>
    <property type="match status" value="1"/>
</dbReference>
<organism evidence="10 11">
    <name type="scientific">Glarea lozoyensis (strain ATCC 20868 / MF5171)</name>
    <dbReference type="NCBI Taxonomy" id="1116229"/>
    <lineage>
        <taxon>Eukaryota</taxon>
        <taxon>Fungi</taxon>
        <taxon>Dikarya</taxon>
        <taxon>Ascomycota</taxon>
        <taxon>Pezizomycotina</taxon>
        <taxon>Leotiomycetes</taxon>
        <taxon>Helotiales</taxon>
        <taxon>Helotiaceae</taxon>
        <taxon>Glarea</taxon>
    </lineage>
</organism>
<feature type="compositionally biased region" description="Polar residues" evidence="8">
    <location>
        <begin position="208"/>
        <end position="219"/>
    </location>
</feature>
<evidence type="ECO:0000256" key="5">
    <source>
        <dbReference type="ARBA" id="ARBA00022777"/>
    </source>
</evidence>
<keyword evidence="4 7" id="KW-0547">Nucleotide-binding</keyword>
<dbReference type="STRING" id="1116229.S3DBK7"/>
<dbReference type="PROSITE" id="PS00108">
    <property type="entry name" value="PROTEIN_KINASE_ST"/>
    <property type="match status" value="1"/>
</dbReference>